<dbReference type="KEGG" id="ddl:Desdi_2660"/>
<feature type="signal peptide" evidence="1">
    <location>
        <begin position="1"/>
        <end position="24"/>
    </location>
</feature>
<dbReference type="EMBL" id="CP003344">
    <property type="protein sequence ID" value="AGA70076.1"/>
    <property type="molecule type" value="Genomic_DNA"/>
</dbReference>
<evidence type="ECO:0000313" key="3">
    <source>
        <dbReference type="Proteomes" id="UP000010797"/>
    </source>
</evidence>
<dbReference type="HOGENOM" id="CLU_456891_0_0_9"/>
<feature type="chain" id="PRO_5039727115" evidence="1">
    <location>
        <begin position="25"/>
        <end position="597"/>
    </location>
</feature>
<evidence type="ECO:0000313" key="2">
    <source>
        <dbReference type="EMBL" id="AGA70076.1"/>
    </source>
</evidence>
<name>L0FBR4_DESDL</name>
<reference evidence="3" key="1">
    <citation type="submission" date="2012-02" db="EMBL/GenBank/DDBJ databases">
        <title>Complete sequence of Desulfitobacterium dichloroeliminans LMG P-21439.</title>
        <authorList>
            <person name="Lucas S."/>
            <person name="Han J."/>
            <person name="Lapidus A."/>
            <person name="Cheng J.-F."/>
            <person name="Goodwin L."/>
            <person name="Pitluck S."/>
            <person name="Peters L."/>
            <person name="Ovchinnikova G."/>
            <person name="Teshima H."/>
            <person name="Detter J.C."/>
            <person name="Han C."/>
            <person name="Tapia R."/>
            <person name="Land M."/>
            <person name="Hauser L."/>
            <person name="Kyrpides N."/>
            <person name="Ivanova N."/>
            <person name="Pagani I."/>
            <person name="Kruse T."/>
            <person name="de Vos W.M."/>
            <person name="Boon N."/>
            <person name="Smidt H."/>
            <person name="Woyke T."/>
        </authorList>
    </citation>
    <scope>NUCLEOTIDE SEQUENCE [LARGE SCALE GENOMIC DNA]</scope>
    <source>
        <strain evidence="3">LMG P-21439 / DCA1</strain>
    </source>
</reference>
<organism evidence="2 3">
    <name type="scientific">Desulfitobacterium dichloroeliminans (strain LMG P-21439 / DCA1)</name>
    <dbReference type="NCBI Taxonomy" id="871963"/>
    <lineage>
        <taxon>Bacteria</taxon>
        <taxon>Bacillati</taxon>
        <taxon>Bacillota</taxon>
        <taxon>Clostridia</taxon>
        <taxon>Eubacteriales</taxon>
        <taxon>Desulfitobacteriaceae</taxon>
        <taxon>Desulfitobacterium</taxon>
    </lineage>
</organism>
<proteinExistence type="predicted"/>
<sequence>MNMEKHIKRLLCLGLILVIVSTTAGCTRQTAENSGSQIVPTDNLPIGSEVTDPELERLWQEYIYDAIYTIGNTWEFHSAEEIDPAAVARFCWQKYQEENGTDKLQKVSEEDLSLLFPLADAQKYAERYFNLTALDVSKITDYYKPEKQAFVFSPHIEKCKPRHTTANAWGTKLDKVMKTNDGTLTVAIEYYSDSRVDSRQTFSLKERADGSFYFVDGRREFIDNHLVTLTGNVKEFREIEGFSGDLQEISMVGEAEGKLLLVYTPYNESQSGALMLLNPNEMRIEKSVSLSSRIESTDVRFTDNRLIVRSKDKVLVYSRDLEVQSEISLPNVITEKMVREQKYDQMGLTDVFFGGYDISSDLCQIVYTDEIGVKLVTLQDGKEKLLAKTIAPKVSEPSRGAPITPSYHFSPRFVADDKKVITTLSAYEWTAGFTLCDLDKGTNTKYEIITEGSLATGGIRYDTGLLFVNQYWYDERGAEKNRNTDGYITTFLDFHSGQVSEIELSEPGDTGYIRFDDQSYIGQNYAAFATSKRSDGGRANDRHYLNRINLQTLRLEQEIVSIAATDIHILGVLEDGRIIFWYQYNPAEKGIGLTAER</sequence>
<keyword evidence="1" id="KW-0732">Signal</keyword>
<dbReference type="RefSeq" id="WP_015263047.1">
    <property type="nucleotide sequence ID" value="NC_019903.1"/>
</dbReference>
<protein>
    <submittedName>
        <fullName evidence="2">Uncharacterized protein</fullName>
    </submittedName>
</protein>
<evidence type="ECO:0000256" key="1">
    <source>
        <dbReference type="SAM" id="SignalP"/>
    </source>
</evidence>
<accession>L0FBR4</accession>
<dbReference type="AlphaFoldDB" id="L0FBR4"/>
<dbReference type="OrthoDB" id="1803838at2"/>
<dbReference type="SUPFAM" id="SSF82171">
    <property type="entry name" value="DPP6 N-terminal domain-like"/>
    <property type="match status" value="1"/>
</dbReference>
<dbReference type="PROSITE" id="PS51257">
    <property type="entry name" value="PROKAR_LIPOPROTEIN"/>
    <property type="match status" value="1"/>
</dbReference>
<dbReference type="eggNOG" id="ENOG5032V5M">
    <property type="taxonomic scope" value="Bacteria"/>
</dbReference>
<dbReference type="Proteomes" id="UP000010797">
    <property type="component" value="Chromosome"/>
</dbReference>
<gene>
    <name evidence="2" type="ordered locus">Desdi_2660</name>
</gene>
<keyword evidence="3" id="KW-1185">Reference proteome</keyword>